<dbReference type="InterPro" id="IPR043129">
    <property type="entry name" value="ATPase_NBD"/>
</dbReference>
<evidence type="ECO:0000259" key="1">
    <source>
        <dbReference type="Pfam" id="PF01968"/>
    </source>
</evidence>
<dbReference type="PANTHER" id="PTHR11365:SF23">
    <property type="entry name" value="HYPOTHETICAL 5-OXOPROLINASE (EUROFUNG)-RELATED"/>
    <property type="match status" value="1"/>
</dbReference>
<dbReference type="RefSeq" id="WP_408175316.1">
    <property type="nucleotide sequence ID" value="NZ_JAQQEZ010000001.1"/>
</dbReference>
<dbReference type="Proteomes" id="UP001629230">
    <property type="component" value="Unassembled WGS sequence"/>
</dbReference>
<dbReference type="InterPro" id="IPR008040">
    <property type="entry name" value="Hydant_A_N"/>
</dbReference>
<organism evidence="4 5">
    <name type="scientific">Paraburkholderia dipogonis</name>
    <dbReference type="NCBI Taxonomy" id="1211383"/>
    <lineage>
        <taxon>Bacteria</taxon>
        <taxon>Pseudomonadati</taxon>
        <taxon>Pseudomonadota</taxon>
        <taxon>Betaproteobacteria</taxon>
        <taxon>Burkholderiales</taxon>
        <taxon>Burkholderiaceae</taxon>
        <taxon>Paraburkholderia</taxon>
    </lineage>
</organism>
<name>A0ABW9AIM9_9BURK</name>
<feature type="domain" description="Hydantoinase A/oxoprolinase" evidence="1">
    <location>
        <begin position="212"/>
        <end position="502"/>
    </location>
</feature>
<dbReference type="InterPro" id="IPR045079">
    <property type="entry name" value="Oxoprolinase-like"/>
</dbReference>
<dbReference type="SUPFAM" id="SSF53067">
    <property type="entry name" value="Actin-like ATPase domain"/>
    <property type="match status" value="1"/>
</dbReference>
<evidence type="ECO:0000313" key="5">
    <source>
        <dbReference type="Proteomes" id="UP001629230"/>
    </source>
</evidence>
<sequence>MKAAAHGSIVVGVDVGGTFTDLFVLDEKAGTARVVKVPSTRGEEARGFMNGIERIGAPGDDAGERGAGAIATIVHGTTVGTNALLERKVARTGIITTAGFRDVLEMRRRDRPRTWGLRGSFEPVVPRDLRLEVNERVLADGTLHTPVDLAQVRAAARDLLERGCEAVCVFFINAYANPLNEAQAVEAVRAIWPNANVTAATEVLPEIREFERCSTATLNAALQPVVGGYLTRLEGDLKAHGFRGELLVVQSNGGIMSRQTACDVPVRTALSGPAAGVIACAAIGRAAGYPNLVTGDMGGTSFDVSLVANGEASLSAQTSIDFGMVVRAPMIQIETIGAGGGSIASVDAGGLLQVGPESAGSVPGPACYGRGNLRPTVTDANVLLGRIAADRPLGGGLLAQMDVGKAHEAISEHVGAPLGLDAHAAAEAILTVANAKMAGAIRLVSIKRGHDPREFAYMPFGGGGALHVCAMMREVGTTTGIVPRFPGVTSAIGCVIADMRHDAVQTLNRALADLDVEDLRARVAGMADACQARLDSAGVAFEAVRESIELDMLYVGQSHTVRVEVPRDALERADIGAAFEAAYRAAYGRALGGIAVRILNLRYARIGVRPKFDLAVLAPKATAMPPSLGTQAVFHAGKWWDATRFARLDLPVDATVDGPAILEQGDTTIWLEPGFSGRVDALGNLLITRKPD</sequence>
<keyword evidence="5" id="KW-1185">Reference proteome</keyword>
<feature type="domain" description="Acetophenone carboxylase-like C-terminal" evidence="3">
    <location>
        <begin position="526"/>
        <end position="681"/>
    </location>
</feature>
<dbReference type="Pfam" id="PF01968">
    <property type="entry name" value="Hydantoinase_A"/>
    <property type="match status" value="1"/>
</dbReference>
<evidence type="ECO:0000259" key="3">
    <source>
        <dbReference type="Pfam" id="PF19278"/>
    </source>
</evidence>
<dbReference type="Pfam" id="PF05378">
    <property type="entry name" value="Hydant_A_N"/>
    <property type="match status" value="1"/>
</dbReference>
<proteinExistence type="predicted"/>
<dbReference type="InterPro" id="IPR049517">
    <property type="entry name" value="ACX-like_C"/>
</dbReference>
<protein>
    <submittedName>
        <fullName evidence="4">Hydantoinase/oxoprolinase family protein</fullName>
    </submittedName>
</protein>
<accession>A0ABW9AIM9</accession>
<comment type="caution">
    <text evidence="4">The sequence shown here is derived from an EMBL/GenBank/DDBJ whole genome shotgun (WGS) entry which is preliminary data.</text>
</comment>
<reference evidence="4 5" key="1">
    <citation type="journal article" date="2024" name="Chem. Sci.">
        <title>Discovery of megapolipeptins by genome mining of a Burkholderiales bacteria collection.</title>
        <authorList>
            <person name="Paulo B.S."/>
            <person name="Recchia M.J.J."/>
            <person name="Lee S."/>
            <person name="Fergusson C.H."/>
            <person name="Romanowski S.B."/>
            <person name="Hernandez A."/>
            <person name="Krull N."/>
            <person name="Liu D.Y."/>
            <person name="Cavanagh H."/>
            <person name="Bos A."/>
            <person name="Gray C.A."/>
            <person name="Murphy B.T."/>
            <person name="Linington R.G."/>
            <person name="Eustaquio A.S."/>
        </authorList>
    </citation>
    <scope>NUCLEOTIDE SEQUENCE [LARGE SCALE GENOMIC DNA]</scope>
    <source>
        <strain evidence="4 5">RL17-350-BIC-A</strain>
    </source>
</reference>
<gene>
    <name evidence="4" type="ORF">PQR57_02225</name>
</gene>
<dbReference type="Pfam" id="PF19278">
    <property type="entry name" value="Hydant_A_C"/>
    <property type="match status" value="1"/>
</dbReference>
<dbReference type="EMBL" id="JAQQEZ010000001">
    <property type="protein sequence ID" value="MFL9999827.1"/>
    <property type="molecule type" value="Genomic_DNA"/>
</dbReference>
<evidence type="ECO:0000259" key="2">
    <source>
        <dbReference type="Pfam" id="PF05378"/>
    </source>
</evidence>
<dbReference type="InterPro" id="IPR002821">
    <property type="entry name" value="Hydantoinase_A"/>
</dbReference>
<dbReference type="PANTHER" id="PTHR11365">
    <property type="entry name" value="5-OXOPROLINASE RELATED"/>
    <property type="match status" value="1"/>
</dbReference>
<evidence type="ECO:0000313" key="4">
    <source>
        <dbReference type="EMBL" id="MFL9999827.1"/>
    </source>
</evidence>
<feature type="domain" description="Hydantoinase/oxoprolinase N-terminal" evidence="2">
    <location>
        <begin position="11"/>
        <end position="190"/>
    </location>
</feature>